<evidence type="ECO:0000256" key="1">
    <source>
        <dbReference type="ARBA" id="ARBA00007727"/>
    </source>
</evidence>
<dbReference type="Pfam" id="PF13839">
    <property type="entry name" value="PC-Esterase"/>
    <property type="match status" value="1"/>
</dbReference>
<dbReference type="Proteomes" id="UP000236630">
    <property type="component" value="Unassembled WGS sequence"/>
</dbReference>
<accession>A0A2H5MV73</accession>
<dbReference type="GO" id="GO:0005794">
    <property type="term" value="C:Golgi apparatus"/>
    <property type="evidence" value="ECO:0007669"/>
    <property type="project" value="TreeGrafter"/>
</dbReference>
<dbReference type="InterPro" id="IPR029962">
    <property type="entry name" value="TBL"/>
</dbReference>
<dbReference type="PANTHER" id="PTHR32285:SF13">
    <property type="entry name" value="TRICHOME BIREFRINGENCE-LIKE N-TERMINAL DOMAIN-CONTAINING PROTEIN"/>
    <property type="match status" value="1"/>
</dbReference>
<evidence type="ECO:0000313" key="4">
    <source>
        <dbReference type="Proteomes" id="UP000236630"/>
    </source>
</evidence>
<proteinExistence type="inferred from homology"/>
<name>A0A2H5MV73_CITUN</name>
<dbReference type="AlphaFoldDB" id="A0A2H5MV73"/>
<dbReference type="GO" id="GO:0016413">
    <property type="term" value="F:O-acetyltransferase activity"/>
    <property type="evidence" value="ECO:0007669"/>
    <property type="project" value="InterPro"/>
</dbReference>
<dbReference type="STRING" id="55188.A0A2H5MV73"/>
<evidence type="ECO:0000313" key="3">
    <source>
        <dbReference type="EMBL" id="GAY31918.1"/>
    </source>
</evidence>
<organism evidence="3 4">
    <name type="scientific">Citrus unshiu</name>
    <name type="common">Satsuma mandarin</name>
    <name type="synonym">Citrus nobilis var. unshiu</name>
    <dbReference type="NCBI Taxonomy" id="55188"/>
    <lineage>
        <taxon>Eukaryota</taxon>
        <taxon>Viridiplantae</taxon>
        <taxon>Streptophyta</taxon>
        <taxon>Embryophyta</taxon>
        <taxon>Tracheophyta</taxon>
        <taxon>Spermatophyta</taxon>
        <taxon>Magnoliopsida</taxon>
        <taxon>eudicotyledons</taxon>
        <taxon>Gunneridae</taxon>
        <taxon>Pentapetalae</taxon>
        <taxon>rosids</taxon>
        <taxon>malvids</taxon>
        <taxon>Sapindales</taxon>
        <taxon>Rutaceae</taxon>
        <taxon>Aurantioideae</taxon>
        <taxon>Citrus</taxon>
    </lineage>
</organism>
<sequence length="255" mass="29965">MNYFLNLIESFEIASLLLINDQTATFVRVVRPFWIRNPFSTKNVNLCGCHNCNINNMTALTKYHAYRMAFRTAFRTLQRLKNYKGITFLRTFSPSHFENGDWDKGGNCGRTRPFTSQEVELDGYTMEFYLTQVEELRAAEKQGMDMGLKFSLLDTTEIMLLRPDGHPNQYGHSMHKNKTVNDYVHWCLPGPIDTWNEFLFYMLKIERQRAVVENRNHFTVIVYLHIQRADSLLTSQILFYTQITIGSNNFMRPEL</sequence>
<reference evidence="3 4" key="1">
    <citation type="journal article" date="2017" name="Front. Genet.">
        <title>Draft sequencing of the heterozygous diploid genome of Satsuma (Citrus unshiu Marc.) using a hybrid assembly approach.</title>
        <authorList>
            <person name="Shimizu T."/>
            <person name="Tanizawa Y."/>
            <person name="Mochizuki T."/>
            <person name="Nagasaki H."/>
            <person name="Yoshioka T."/>
            <person name="Toyoda A."/>
            <person name="Fujiyama A."/>
            <person name="Kaminuma E."/>
            <person name="Nakamura Y."/>
        </authorList>
    </citation>
    <scope>NUCLEOTIDE SEQUENCE [LARGE SCALE GENOMIC DNA]</scope>
    <source>
        <strain evidence="4">cv. Miyagawa wase</strain>
    </source>
</reference>
<dbReference type="PANTHER" id="PTHR32285">
    <property type="entry name" value="PROTEIN TRICHOME BIREFRINGENCE-LIKE 9-RELATED"/>
    <property type="match status" value="1"/>
</dbReference>
<comment type="caution">
    <text evidence="3">The sequence shown here is derived from an EMBL/GenBank/DDBJ whole genome shotgun (WGS) entry which is preliminary data.</text>
</comment>
<protein>
    <recommendedName>
        <fullName evidence="2">Trichome birefringence-like C-terminal domain-containing protein</fullName>
    </recommendedName>
</protein>
<dbReference type="InterPro" id="IPR026057">
    <property type="entry name" value="TBL_C"/>
</dbReference>
<gene>
    <name evidence="3" type="ORF">CUMW_285200</name>
</gene>
<dbReference type="EMBL" id="BDQV01005304">
    <property type="protein sequence ID" value="GAY31918.1"/>
    <property type="molecule type" value="Genomic_DNA"/>
</dbReference>
<evidence type="ECO:0000259" key="2">
    <source>
        <dbReference type="Pfam" id="PF13839"/>
    </source>
</evidence>
<keyword evidence="4" id="KW-1185">Reference proteome</keyword>
<comment type="similarity">
    <text evidence="1">Belongs to the PC-esterase family. TBL subfamily.</text>
</comment>
<feature type="domain" description="Trichome birefringence-like C-terminal" evidence="2">
    <location>
        <begin position="33"/>
        <end position="201"/>
    </location>
</feature>